<dbReference type="Pfam" id="PF00535">
    <property type="entry name" value="Glycos_transf_2"/>
    <property type="match status" value="1"/>
</dbReference>
<protein>
    <submittedName>
        <fullName evidence="2">Glycosyltransferase family A protein</fullName>
        <ecNumber evidence="2">2.4.-.-</ecNumber>
    </submittedName>
</protein>
<organism evidence="2 3">
    <name type="scientific">Pseudocalidococcus azoricus BACA0444</name>
    <dbReference type="NCBI Taxonomy" id="2918990"/>
    <lineage>
        <taxon>Bacteria</taxon>
        <taxon>Bacillati</taxon>
        <taxon>Cyanobacteriota</taxon>
        <taxon>Cyanophyceae</taxon>
        <taxon>Acaryochloridales</taxon>
        <taxon>Thermosynechococcaceae</taxon>
        <taxon>Pseudocalidococcus</taxon>
        <taxon>Pseudocalidococcus azoricus</taxon>
    </lineage>
</organism>
<dbReference type="PANTHER" id="PTHR22916:SF3">
    <property type="entry name" value="UDP-GLCNAC:BETAGAL BETA-1,3-N-ACETYLGLUCOSAMINYLTRANSFERASE-LIKE PROTEIN 1"/>
    <property type="match status" value="1"/>
</dbReference>
<gene>
    <name evidence="2" type="ORF">RIF25_10110</name>
</gene>
<evidence type="ECO:0000313" key="2">
    <source>
        <dbReference type="EMBL" id="MDS3861159.1"/>
    </source>
</evidence>
<dbReference type="SUPFAM" id="SSF53448">
    <property type="entry name" value="Nucleotide-diphospho-sugar transferases"/>
    <property type="match status" value="1"/>
</dbReference>
<dbReference type="PANTHER" id="PTHR22916">
    <property type="entry name" value="GLYCOSYLTRANSFERASE"/>
    <property type="match status" value="1"/>
</dbReference>
<dbReference type="InterPro" id="IPR001173">
    <property type="entry name" value="Glyco_trans_2-like"/>
</dbReference>
<dbReference type="AlphaFoldDB" id="A0AAE4FTP9"/>
<dbReference type="CDD" id="cd00761">
    <property type="entry name" value="Glyco_tranf_GTA_type"/>
    <property type="match status" value="1"/>
</dbReference>
<dbReference type="EC" id="2.4.-.-" evidence="2"/>
<sequence length="246" mass="28845">MNTDYPLITVIIPVWNGEKFLSEALESIHAQEYPSLEIIVVDDGSTDNSAVIAQSDPTVNYYYQNNQGPGAAKNMGLEKANGKFIAFLDCDDIWTRDTLRRHSSYLVNNPSVDIIQSQVQEYCLNNYDQKFNPITVPYFMFALMASSLYRKYVFDSVGFFDTTLSCSEDWDWTLRAYEINIHKEKLEFTSLLYRKHDNNMTKFLTLSQLNLVKVYHRHLKRIRQQENKTRNLQVEKTLDYFGHWPY</sequence>
<evidence type="ECO:0000259" key="1">
    <source>
        <dbReference type="Pfam" id="PF00535"/>
    </source>
</evidence>
<dbReference type="Gene3D" id="3.90.550.10">
    <property type="entry name" value="Spore Coat Polysaccharide Biosynthesis Protein SpsA, Chain A"/>
    <property type="match status" value="1"/>
</dbReference>
<dbReference type="EMBL" id="JAVMIP010000009">
    <property type="protein sequence ID" value="MDS3861159.1"/>
    <property type="molecule type" value="Genomic_DNA"/>
</dbReference>
<dbReference type="RefSeq" id="WP_322878408.1">
    <property type="nucleotide sequence ID" value="NZ_JAVMIP010000009.1"/>
</dbReference>
<keyword evidence="2" id="KW-0808">Transferase</keyword>
<accession>A0AAE4FTP9</accession>
<keyword evidence="2" id="KW-0328">Glycosyltransferase</keyword>
<evidence type="ECO:0000313" key="3">
    <source>
        <dbReference type="Proteomes" id="UP001268256"/>
    </source>
</evidence>
<dbReference type="InterPro" id="IPR029044">
    <property type="entry name" value="Nucleotide-diphossugar_trans"/>
</dbReference>
<keyword evidence="3" id="KW-1185">Reference proteome</keyword>
<comment type="caution">
    <text evidence="2">The sequence shown here is derived from an EMBL/GenBank/DDBJ whole genome shotgun (WGS) entry which is preliminary data.</text>
</comment>
<name>A0AAE4FTP9_9CYAN</name>
<reference evidence="3" key="1">
    <citation type="submission" date="2023-07" db="EMBL/GenBank/DDBJ databases">
        <authorList>
            <person name="Luz R."/>
            <person name="Cordeiro R."/>
            <person name="Fonseca A."/>
            <person name="Goncalves V."/>
        </authorList>
    </citation>
    <scope>NUCLEOTIDE SEQUENCE [LARGE SCALE GENOMIC DNA]</scope>
    <source>
        <strain evidence="3">BACA0444</strain>
    </source>
</reference>
<feature type="domain" description="Glycosyltransferase 2-like" evidence="1">
    <location>
        <begin position="9"/>
        <end position="131"/>
    </location>
</feature>
<dbReference type="GO" id="GO:0016758">
    <property type="term" value="F:hexosyltransferase activity"/>
    <property type="evidence" value="ECO:0007669"/>
    <property type="project" value="UniProtKB-ARBA"/>
</dbReference>
<dbReference type="Proteomes" id="UP001268256">
    <property type="component" value="Unassembled WGS sequence"/>
</dbReference>
<proteinExistence type="predicted"/>